<evidence type="ECO:0000313" key="6">
    <source>
        <dbReference type="EMBL" id="WDI00739.1"/>
    </source>
</evidence>
<dbReference type="SMART" id="SM00849">
    <property type="entry name" value="Lactamase_B"/>
    <property type="match status" value="1"/>
</dbReference>
<dbReference type="Proteomes" id="UP001220962">
    <property type="component" value="Chromosome"/>
</dbReference>
<comment type="function">
    <text evidence="2">Counteracts the endogenous Pycsar antiviral defense system. Phosphodiesterase that enables metal-dependent hydrolysis of host cyclic nucleotide Pycsar defense signals such as cCMP and cUMP.</text>
</comment>
<comment type="catalytic activity">
    <reaction evidence="1">
        <text>3',5'-cyclic CMP + H2O = CMP + H(+)</text>
        <dbReference type="Rhea" id="RHEA:72675"/>
        <dbReference type="ChEBI" id="CHEBI:15377"/>
        <dbReference type="ChEBI" id="CHEBI:15378"/>
        <dbReference type="ChEBI" id="CHEBI:58003"/>
        <dbReference type="ChEBI" id="CHEBI:60377"/>
    </reaction>
    <physiologicalReaction direction="left-to-right" evidence="1">
        <dbReference type="Rhea" id="RHEA:72676"/>
    </physiologicalReaction>
</comment>
<reference evidence="5 8" key="1">
    <citation type="submission" date="2023-02" db="EMBL/GenBank/DDBJ databases">
        <title>Pathogen: clinical or host-associated sample.</title>
        <authorList>
            <person name="Hergert J."/>
            <person name="Casey R."/>
            <person name="Wagner J."/>
            <person name="Young E.L."/>
            <person name="Oakeson K.F."/>
        </authorList>
    </citation>
    <scope>NUCLEOTIDE SEQUENCE</scope>
    <source>
        <strain evidence="6 8">2022CK-00829</strain>
        <strain evidence="5">2022CK-00830</strain>
    </source>
</reference>
<dbReference type="PANTHER" id="PTHR42951:SF17">
    <property type="entry name" value="METALLO-BETA-LACTAMASE DOMAIN-CONTAINING PROTEIN"/>
    <property type="match status" value="1"/>
</dbReference>
<evidence type="ECO:0000259" key="4">
    <source>
        <dbReference type="SMART" id="SM00849"/>
    </source>
</evidence>
<evidence type="ECO:0000313" key="8">
    <source>
        <dbReference type="Proteomes" id="UP001221519"/>
    </source>
</evidence>
<dbReference type="Proteomes" id="UP001221519">
    <property type="component" value="Chromosome"/>
</dbReference>
<dbReference type="Gene3D" id="3.60.15.10">
    <property type="entry name" value="Ribonuclease Z/Hydroxyacylglutathione hydrolase-like"/>
    <property type="match status" value="1"/>
</dbReference>
<feature type="domain" description="Metallo-beta-lactamase" evidence="4">
    <location>
        <begin position="28"/>
        <end position="236"/>
    </location>
</feature>
<evidence type="ECO:0000313" key="5">
    <source>
        <dbReference type="EMBL" id="WDH81025.1"/>
    </source>
</evidence>
<evidence type="ECO:0000313" key="7">
    <source>
        <dbReference type="Proteomes" id="UP001220962"/>
    </source>
</evidence>
<dbReference type="AlphaFoldDB" id="A0AAX3MTS7"/>
<evidence type="ECO:0000256" key="2">
    <source>
        <dbReference type="ARBA" id="ARBA00034301"/>
    </source>
</evidence>
<comment type="catalytic activity">
    <reaction evidence="3">
        <text>3',5'-cyclic UMP + H2O = UMP + H(+)</text>
        <dbReference type="Rhea" id="RHEA:70575"/>
        <dbReference type="ChEBI" id="CHEBI:15377"/>
        <dbReference type="ChEBI" id="CHEBI:15378"/>
        <dbReference type="ChEBI" id="CHEBI:57865"/>
        <dbReference type="ChEBI" id="CHEBI:184387"/>
    </reaction>
    <physiologicalReaction direction="left-to-right" evidence="3">
        <dbReference type="Rhea" id="RHEA:70576"/>
    </physiologicalReaction>
</comment>
<protein>
    <submittedName>
        <fullName evidence="5">MBL fold metallo-hydrolase</fullName>
    </submittedName>
</protein>
<evidence type="ECO:0000256" key="3">
    <source>
        <dbReference type="ARBA" id="ARBA00048505"/>
    </source>
</evidence>
<dbReference type="EMBL" id="CP118101">
    <property type="protein sequence ID" value="WDH81025.1"/>
    <property type="molecule type" value="Genomic_DNA"/>
</dbReference>
<dbReference type="InterPro" id="IPR050855">
    <property type="entry name" value="NDM-1-like"/>
</dbReference>
<organism evidence="5 7">
    <name type="scientific">Paenibacillus urinalis</name>
    <dbReference type="NCBI Taxonomy" id="521520"/>
    <lineage>
        <taxon>Bacteria</taxon>
        <taxon>Bacillati</taxon>
        <taxon>Bacillota</taxon>
        <taxon>Bacilli</taxon>
        <taxon>Bacillales</taxon>
        <taxon>Paenibacillaceae</taxon>
        <taxon>Paenibacillus</taxon>
    </lineage>
</organism>
<dbReference type="InterPro" id="IPR036866">
    <property type="entry name" value="RibonucZ/Hydroxyglut_hydro"/>
</dbReference>
<proteinExistence type="predicted"/>
<dbReference type="PANTHER" id="PTHR42951">
    <property type="entry name" value="METALLO-BETA-LACTAMASE DOMAIN-CONTAINING"/>
    <property type="match status" value="1"/>
</dbReference>
<dbReference type="SUPFAM" id="SSF56281">
    <property type="entry name" value="Metallo-hydrolase/oxidoreductase"/>
    <property type="match status" value="1"/>
</dbReference>
<sequence length="268" mass="29577">MESDNLITEGKTALEEVAPDILSLRTLFVNVLFVGIPGTRQWVLIDTGLAGFASDIIHVAEERFKGPPTAIILTHGHFDHVGNVIELVQHWGAPVYAHPMELPYLTGVSDYPPADPSASGGLLAKLSFAYPNEAIHLDDRVAELPADYSIPGAPDWRWIHTPGHSPGHVSLFRDADHALIAGDAVITVQQESLWHVLFQDKELNGPPTYFTIDWKQAKRSVECLNLLQPALLVTGHGHVMKGSQMTEQLERLARNFEIQAVPRHGKYV</sequence>
<gene>
    <name evidence="5" type="ORF">PUW23_15955</name>
    <name evidence="6" type="ORF">PUW25_15780</name>
</gene>
<dbReference type="CDD" id="cd07721">
    <property type="entry name" value="yflN-like_MBL-fold"/>
    <property type="match status" value="1"/>
</dbReference>
<dbReference type="Pfam" id="PF00753">
    <property type="entry name" value="Lactamase_B"/>
    <property type="match status" value="1"/>
</dbReference>
<evidence type="ECO:0000256" key="1">
    <source>
        <dbReference type="ARBA" id="ARBA00034221"/>
    </source>
</evidence>
<keyword evidence="8" id="KW-1185">Reference proteome</keyword>
<name>A0AAX3MTS7_9BACL</name>
<dbReference type="InterPro" id="IPR001279">
    <property type="entry name" value="Metallo-B-lactamas"/>
</dbReference>
<accession>A0AAX3MTS7</accession>
<dbReference type="RefSeq" id="WP_205052850.1">
    <property type="nucleotide sequence ID" value="NZ_CP118101.1"/>
</dbReference>
<dbReference type="EMBL" id="CP118108">
    <property type="protein sequence ID" value="WDI00739.1"/>
    <property type="molecule type" value="Genomic_DNA"/>
</dbReference>